<feature type="coiled-coil region" evidence="1">
    <location>
        <begin position="10"/>
        <end position="55"/>
    </location>
</feature>
<evidence type="ECO:0000256" key="1">
    <source>
        <dbReference type="SAM" id="Coils"/>
    </source>
</evidence>
<organism evidence="2 3">
    <name type="scientific">Mytilus coruscus</name>
    <name type="common">Sea mussel</name>
    <dbReference type="NCBI Taxonomy" id="42192"/>
    <lineage>
        <taxon>Eukaryota</taxon>
        <taxon>Metazoa</taxon>
        <taxon>Spiralia</taxon>
        <taxon>Lophotrochozoa</taxon>
        <taxon>Mollusca</taxon>
        <taxon>Bivalvia</taxon>
        <taxon>Autobranchia</taxon>
        <taxon>Pteriomorphia</taxon>
        <taxon>Mytilida</taxon>
        <taxon>Mytiloidea</taxon>
        <taxon>Mytilidae</taxon>
        <taxon>Mytilinae</taxon>
        <taxon>Mytilus</taxon>
    </lineage>
</organism>
<evidence type="ECO:0008006" key="4">
    <source>
        <dbReference type="Google" id="ProtNLM"/>
    </source>
</evidence>
<keyword evidence="1" id="KW-0175">Coiled coil</keyword>
<dbReference type="Proteomes" id="UP000507470">
    <property type="component" value="Unassembled WGS sequence"/>
</dbReference>
<sequence>MIAGFREVFKKNIETEVKDREANLVEIKQQHLKSLNDIKDIRRQINSRLDKLEKAMIDNLNSTETQVKLKIETLFYKLSEKMKLIELLRTNLMIVKQHASDLQAFIGSKMLEKDVTKELINELWTEYFLSLQSYRWLPQMLYCVESVMLSMFHALLIISALNVLKKLPAEICNIEQNCTEHDKKFQMFCPCHDQLCCIICISEKHKECTGIDETIKASRSSTLFGNLEKSLKDIQENIERVVKDRKANIVEIKQQHLKSLDDIKETRQKLNSRLDELEKNLIDNK</sequence>
<protein>
    <recommendedName>
        <fullName evidence="4">B box-type domain-containing protein</fullName>
    </recommendedName>
</protein>
<dbReference type="AlphaFoldDB" id="A0A6J8BDT6"/>
<feature type="coiled-coil region" evidence="1">
    <location>
        <begin position="224"/>
        <end position="280"/>
    </location>
</feature>
<gene>
    <name evidence="2" type="ORF">MCOR_16222</name>
</gene>
<keyword evidence="3" id="KW-1185">Reference proteome</keyword>
<evidence type="ECO:0000313" key="3">
    <source>
        <dbReference type="Proteomes" id="UP000507470"/>
    </source>
</evidence>
<dbReference type="OrthoDB" id="6104407at2759"/>
<reference evidence="2 3" key="1">
    <citation type="submission" date="2020-06" db="EMBL/GenBank/DDBJ databases">
        <authorList>
            <person name="Li R."/>
            <person name="Bekaert M."/>
        </authorList>
    </citation>
    <scope>NUCLEOTIDE SEQUENCE [LARGE SCALE GENOMIC DNA]</scope>
    <source>
        <strain evidence="3">wild</strain>
    </source>
</reference>
<evidence type="ECO:0000313" key="2">
    <source>
        <dbReference type="EMBL" id="CAC5380247.1"/>
    </source>
</evidence>
<proteinExistence type="predicted"/>
<accession>A0A6J8BDT6</accession>
<dbReference type="SUPFAM" id="SSF57845">
    <property type="entry name" value="B-box zinc-binding domain"/>
    <property type="match status" value="1"/>
</dbReference>
<name>A0A6J8BDT6_MYTCO</name>
<dbReference type="EMBL" id="CACVKT020002855">
    <property type="protein sequence ID" value="CAC5380247.1"/>
    <property type="molecule type" value="Genomic_DNA"/>
</dbReference>